<dbReference type="GO" id="GO:0003677">
    <property type="term" value="F:DNA binding"/>
    <property type="evidence" value="ECO:0007669"/>
    <property type="project" value="UniProtKB-KW"/>
</dbReference>
<dbReference type="SUPFAM" id="SSF53850">
    <property type="entry name" value="Periplasmic binding protein-like II"/>
    <property type="match status" value="1"/>
</dbReference>
<evidence type="ECO:0000313" key="7">
    <source>
        <dbReference type="Proteomes" id="UP001225356"/>
    </source>
</evidence>
<evidence type="ECO:0000313" key="6">
    <source>
        <dbReference type="EMBL" id="MDP9850160.1"/>
    </source>
</evidence>
<keyword evidence="2" id="KW-0805">Transcription regulation</keyword>
<dbReference type="PANTHER" id="PTHR30346:SF0">
    <property type="entry name" value="HCA OPERON TRANSCRIPTIONAL ACTIVATOR HCAR"/>
    <property type="match status" value="1"/>
</dbReference>
<dbReference type="InterPro" id="IPR036388">
    <property type="entry name" value="WH-like_DNA-bd_sf"/>
</dbReference>
<dbReference type="PROSITE" id="PS50931">
    <property type="entry name" value="HTH_LYSR"/>
    <property type="match status" value="1"/>
</dbReference>
<comment type="caution">
    <text evidence="6">The sequence shown here is derived from an EMBL/GenBank/DDBJ whole genome shotgun (WGS) entry which is preliminary data.</text>
</comment>
<proteinExistence type="inferred from homology"/>
<name>A0ABT9QUR9_9ACTN</name>
<dbReference type="Proteomes" id="UP001225356">
    <property type="component" value="Unassembled WGS sequence"/>
</dbReference>
<sequence length="284" mass="31320">MDIDLRKLRYFVAVAEELHFGRAAKRLYITQPVLSRQIRALEHELGAQLFSRNKRSTELTPAGHQLLEDARPLLASAAALGRRIEQAAHGAPTFTVGFMPGIIVTAAVRVLAARHPELSIGVLRTSWDDQTEVVHNGRADVSFVRMPVDRQGLRLRPLFSEPRVAVLSADHRLADKQSIGVADLAYERLLQNPDAVPEWRDLPERPKAEPARPAFTGVEEKLEHIATSGGVVVLPLSTATFYTRSDIVHVSIEDIGPNQVCLAWSADRRSPLIEEFAGIAGDQA</sequence>
<comment type="similarity">
    <text evidence="1">Belongs to the LysR transcriptional regulatory family.</text>
</comment>
<protein>
    <submittedName>
        <fullName evidence="6">DNA-binding transcriptional LysR family regulator</fullName>
    </submittedName>
</protein>
<evidence type="ECO:0000256" key="1">
    <source>
        <dbReference type="ARBA" id="ARBA00009437"/>
    </source>
</evidence>
<evidence type="ECO:0000256" key="4">
    <source>
        <dbReference type="ARBA" id="ARBA00023163"/>
    </source>
</evidence>
<dbReference type="InterPro" id="IPR036390">
    <property type="entry name" value="WH_DNA-bd_sf"/>
</dbReference>
<dbReference type="Pfam" id="PF03466">
    <property type="entry name" value="LysR_substrate"/>
    <property type="match status" value="1"/>
</dbReference>
<reference evidence="6 7" key="1">
    <citation type="submission" date="2023-07" db="EMBL/GenBank/DDBJ databases">
        <title>Sequencing the genomes of 1000 actinobacteria strains.</title>
        <authorList>
            <person name="Klenk H.-P."/>
        </authorList>
    </citation>
    <scope>NUCLEOTIDE SEQUENCE [LARGE SCALE GENOMIC DNA]</scope>
    <source>
        <strain evidence="6 7">DSM 46740</strain>
    </source>
</reference>
<feature type="domain" description="HTH lysR-type" evidence="5">
    <location>
        <begin position="3"/>
        <end position="60"/>
    </location>
</feature>
<organism evidence="6 7">
    <name type="scientific">Streptosporangium lutulentum</name>
    <dbReference type="NCBI Taxonomy" id="1461250"/>
    <lineage>
        <taxon>Bacteria</taxon>
        <taxon>Bacillati</taxon>
        <taxon>Actinomycetota</taxon>
        <taxon>Actinomycetes</taxon>
        <taxon>Streptosporangiales</taxon>
        <taxon>Streptosporangiaceae</taxon>
        <taxon>Streptosporangium</taxon>
    </lineage>
</organism>
<keyword evidence="3 6" id="KW-0238">DNA-binding</keyword>
<evidence type="ECO:0000259" key="5">
    <source>
        <dbReference type="PROSITE" id="PS50931"/>
    </source>
</evidence>
<evidence type="ECO:0000256" key="3">
    <source>
        <dbReference type="ARBA" id="ARBA00023125"/>
    </source>
</evidence>
<dbReference type="CDD" id="cd08414">
    <property type="entry name" value="PBP2_LTTR_aromatics_like"/>
    <property type="match status" value="1"/>
</dbReference>
<evidence type="ECO:0000256" key="2">
    <source>
        <dbReference type="ARBA" id="ARBA00023015"/>
    </source>
</evidence>
<dbReference type="InterPro" id="IPR000847">
    <property type="entry name" value="LysR_HTH_N"/>
</dbReference>
<accession>A0ABT9QUR9</accession>
<dbReference type="Pfam" id="PF00126">
    <property type="entry name" value="HTH_1"/>
    <property type="match status" value="1"/>
</dbReference>
<keyword evidence="4" id="KW-0804">Transcription</keyword>
<dbReference type="Gene3D" id="3.40.190.10">
    <property type="entry name" value="Periplasmic binding protein-like II"/>
    <property type="match status" value="2"/>
</dbReference>
<dbReference type="EMBL" id="JAUSQU010000001">
    <property type="protein sequence ID" value="MDP9850160.1"/>
    <property type="molecule type" value="Genomic_DNA"/>
</dbReference>
<dbReference type="SUPFAM" id="SSF46785">
    <property type="entry name" value="Winged helix' DNA-binding domain"/>
    <property type="match status" value="1"/>
</dbReference>
<keyword evidence="7" id="KW-1185">Reference proteome</keyword>
<dbReference type="InterPro" id="IPR005119">
    <property type="entry name" value="LysR_subst-bd"/>
</dbReference>
<dbReference type="RefSeq" id="WP_307568415.1">
    <property type="nucleotide sequence ID" value="NZ_JAUSQU010000001.1"/>
</dbReference>
<gene>
    <name evidence="6" type="ORF">J2853_009371</name>
</gene>
<dbReference type="PRINTS" id="PR00039">
    <property type="entry name" value="HTHLYSR"/>
</dbReference>
<dbReference type="Gene3D" id="1.10.10.10">
    <property type="entry name" value="Winged helix-like DNA-binding domain superfamily/Winged helix DNA-binding domain"/>
    <property type="match status" value="1"/>
</dbReference>
<dbReference type="PANTHER" id="PTHR30346">
    <property type="entry name" value="TRANSCRIPTIONAL DUAL REGULATOR HCAR-RELATED"/>
    <property type="match status" value="1"/>
</dbReference>